<reference evidence="2 4" key="1">
    <citation type="submission" date="2015-11" db="EMBL/GenBank/DDBJ databases">
        <title>Genomes and virulence difference between two physiological races of Phytophthora nicotianae.</title>
        <authorList>
            <person name="Liu H."/>
            <person name="Ma X."/>
            <person name="Yu H."/>
            <person name="Fang D."/>
            <person name="Li Y."/>
            <person name="Wang X."/>
            <person name="Wang W."/>
            <person name="Dong Y."/>
            <person name="Xiao B."/>
        </authorList>
    </citation>
    <scope>NUCLEOTIDE SEQUENCE [LARGE SCALE GENOMIC DNA]</scope>
    <source>
        <strain evidence="2">Race 0</strain>
        <strain evidence="4">race 0</strain>
    </source>
</reference>
<proteinExistence type="predicted"/>
<dbReference type="InterPro" id="IPR013083">
    <property type="entry name" value="Znf_RING/FYVE/PHD"/>
</dbReference>
<evidence type="ECO:0000313" key="2">
    <source>
        <dbReference type="EMBL" id="KUF78822.1"/>
    </source>
</evidence>
<dbReference type="InterPro" id="IPR023393">
    <property type="entry name" value="START-like_dom_sf"/>
</dbReference>
<dbReference type="OMA" id="DYMARQC"/>
<evidence type="ECO:0000313" key="4">
    <source>
        <dbReference type="Proteomes" id="UP000052943"/>
    </source>
</evidence>
<evidence type="ECO:0008006" key="5">
    <source>
        <dbReference type="Google" id="ProtNLM"/>
    </source>
</evidence>
<accession>A0A0W8C486</accession>
<dbReference type="InterPro" id="IPR052727">
    <property type="entry name" value="Rab4/Rab5_effector"/>
</dbReference>
<dbReference type="PANTHER" id="PTHR13510:SF44">
    <property type="entry name" value="RABENOSYN-5"/>
    <property type="match status" value="1"/>
</dbReference>
<dbReference type="EMBL" id="LNFO01005174">
    <property type="protein sequence ID" value="KUF78822.1"/>
    <property type="molecule type" value="Genomic_DNA"/>
</dbReference>
<evidence type="ECO:0000313" key="3">
    <source>
        <dbReference type="EMBL" id="KUF82930.1"/>
    </source>
</evidence>
<organism evidence="2 4">
    <name type="scientific">Phytophthora nicotianae</name>
    <name type="common">Potato buckeye rot agent</name>
    <name type="synonym">Phytophthora parasitica</name>
    <dbReference type="NCBI Taxonomy" id="4792"/>
    <lineage>
        <taxon>Eukaryota</taxon>
        <taxon>Sar</taxon>
        <taxon>Stramenopiles</taxon>
        <taxon>Oomycota</taxon>
        <taxon>Peronosporomycetes</taxon>
        <taxon>Peronosporales</taxon>
        <taxon>Peronosporaceae</taxon>
        <taxon>Phytophthora</taxon>
    </lineage>
</organism>
<sequence>MMKDGLTVTPFPQLCVSNTERQEMIDLVDNYVEDYIDKYKDFVVNDKCKVNKRRWQHVKSRDKLHVYAKRTPRGLGRRSSVLRASRRSSQRHNTTAKDMSVLLGVGTFAGELEDLMFGVLSPTLDSMRIKASYVQDFDNAAVLCSVVEPSKEEPFQSLVIKWMSIDPPLQSAKLSKSRDFVFIEATGIVEFEDGDCVGYHFLHSVDFPKTGLLPNKIRGNLSAFSCFRQIGPNTIGNFACATVDPGGEAIRYLLTSVVANFLLSATNYVYCGQMKKLAWLLQHRRSVFQRSEKERNRKQCVVCRKNTGNVIGSIGRRACKLCGGDVCYSCKIHQRLSFLSLSGELVQRKVVFCGICVSASTYMDVWEPATHDAKDFEARSAFTTSTASSTYTFLDSLTSSLDEIEL</sequence>
<dbReference type="PANTHER" id="PTHR13510">
    <property type="entry name" value="FYVE-FINGER-CONTAINING RAB5 EFFECTOR PROTEIN RABENOSYN-5-RELATED"/>
    <property type="match status" value="1"/>
</dbReference>
<evidence type="ECO:0000256" key="1">
    <source>
        <dbReference type="SAM" id="MobiDB-lite"/>
    </source>
</evidence>
<name>A0A0W8C486_PHYNI</name>
<comment type="caution">
    <text evidence="2">The sequence shown here is derived from an EMBL/GenBank/DDBJ whole genome shotgun (WGS) entry which is preliminary data.</text>
</comment>
<feature type="region of interest" description="Disordered" evidence="1">
    <location>
        <begin position="74"/>
        <end position="94"/>
    </location>
</feature>
<dbReference type="EMBL" id="LNFO01003445">
    <property type="protein sequence ID" value="KUF82930.1"/>
    <property type="molecule type" value="Genomic_DNA"/>
</dbReference>
<gene>
    <name evidence="3" type="ORF">AM587_10001536</name>
    <name evidence="2" type="ORF">AM587_10002501</name>
</gene>
<dbReference type="Gene3D" id="3.30.530.20">
    <property type="match status" value="1"/>
</dbReference>
<dbReference type="Proteomes" id="UP000052943">
    <property type="component" value="Unassembled WGS sequence"/>
</dbReference>
<dbReference type="AlphaFoldDB" id="A0A0W8C486"/>
<protein>
    <recommendedName>
        <fullName evidence="5">FYVE-type domain-containing protein</fullName>
    </recommendedName>
</protein>
<dbReference type="Gene3D" id="3.30.40.10">
    <property type="entry name" value="Zinc/RING finger domain, C3HC4 (zinc finger)"/>
    <property type="match status" value="1"/>
</dbReference>
<dbReference type="OrthoDB" id="70302at2759"/>
<dbReference type="STRING" id="4790.A0A0W8C486"/>